<sequence length="405" mass="45714">MTNMLKSEQNEILEAFENWQTDIDKSEAKWEEKRFKAIEPSITLAEGLSRLTKDDLTVIRTNLGIKGVSGLKKDALIEVLANGILEQAPLHFDRLEERRYRFTSNLVKDNGVASLEKQPVNPYLYSDFVDLGIVYTGKIDGEKSLVMPAELIEAFKAHDTASYRAIMERNTEWCKLAQGLLYYYGALNTEDFVKLFRKYVGEHDSSDTASIVVMYSDLYEYYVEDGIFRYLSVSDEKEIWDEHKLRPSLDYYPFSKEQLLQAGELGFVDRNQAYRAFSAFLAAQFDMSPEEAGYIADNCVNGIQAGAAMQDIIDELGEVIELEQRIMERLMGVLIPLMNQTRKWHLKGYSPDEFARTTQVGPLAAPPARAAADSNVISFPAGKKVGRNDPCPCGSGKKYKKCCGG</sequence>
<dbReference type="InterPro" id="IPR004027">
    <property type="entry name" value="SEC_C_motif"/>
</dbReference>
<dbReference type="PANTHER" id="PTHR33747">
    <property type="entry name" value="UPF0225 PROTEIN SCO1677"/>
    <property type="match status" value="1"/>
</dbReference>
<dbReference type="AlphaFoldDB" id="A0A9X2S6M1"/>
<organism evidence="1 2">
    <name type="scientific">Paenibacillus soyae</name>
    <dbReference type="NCBI Taxonomy" id="2969249"/>
    <lineage>
        <taxon>Bacteria</taxon>
        <taxon>Bacillati</taxon>
        <taxon>Bacillota</taxon>
        <taxon>Bacilli</taxon>
        <taxon>Bacillales</taxon>
        <taxon>Paenibacillaceae</taxon>
        <taxon>Paenibacillus</taxon>
    </lineage>
</organism>
<evidence type="ECO:0000313" key="2">
    <source>
        <dbReference type="Proteomes" id="UP001141950"/>
    </source>
</evidence>
<dbReference type="RefSeq" id="WP_257441791.1">
    <property type="nucleotide sequence ID" value="NZ_JANIPJ010000001.1"/>
</dbReference>
<proteinExistence type="predicted"/>
<name>A0A9X2S6M1_9BACL</name>
<dbReference type="Gene3D" id="3.10.450.50">
    <property type="match status" value="1"/>
</dbReference>
<comment type="caution">
    <text evidence="1">The sequence shown here is derived from an EMBL/GenBank/DDBJ whole genome shotgun (WGS) entry which is preliminary data.</text>
</comment>
<dbReference type="EMBL" id="JANIPJ010000001">
    <property type="protein sequence ID" value="MCR2802311.1"/>
    <property type="molecule type" value="Genomic_DNA"/>
</dbReference>
<keyword evidence="2" id="KW-1185">Reference proteome</keyword>
<reference evidence="1" key="1">
    <citation type="submission" date="2022-08" db="EMBL/GenBank/DDBJ databases">
        <title>The genomic sequence of strain Paenibacillus sp. SCIV0701.</title>
        <authorList>
            <person name="Zhao H."/>
        </authorList>
    </citation>
    <scope>NUCLEOTIDE SEQUENCE</scope>
    <source>
        <strain evidence="1">SCIV0701</strain>
    </source>
</reference>
<evidence type="ECO:0000313" key="1">
    <source>
        <dbReference type="EMBL" id="MCR2802311.1"/>
    </source>
</evidence>
<dbReference type="Proteomes" id="UP001141950">
    <property type="component" value="Unassembled WGS sequence"/>
</dbReference>
<gene>
    <name evidence="1" type="ORF">NQZ67_00325</name>
</gene>
<dbReference type="Pfam" id="PF02810">
    <property type="entry name" value="SEC-C"/>
    <property type="match status" value="1"/>
</dbReference>
<dbReference type="SUPFAM" id="SSF103642">
    <property type="entry name" value="Sec-C motif"/>
    <property type="match status" value="1"/>
</dbReference>
<accession>A0A9X2S6M1</accession>
<protein>
    <submittedName>
        <fullName evidence="1">SEC-C metal-binding domain-containing protein</fullName>
    </submittedName>
</protein>
<dbReference type="PANTHER" id="PTHR33747:SF1">
    <property type="entry name" value="ADENYLATE CYCLASE-ASSOCIATED CAP C-TERMINAL DOMAIN-CONTAINING PROTEIN"/>
    <property type="match status" value="1"/>
</dbReference>